<feature type="chain" id="PRO_5038801042" description="Bifunctional inhibitor/plant lipid transfer protein/seed storage helical domain-containing protein" evidence="1">
    <location>
        <begin position="24"/>
        <end position="113"/>
    </location>
</feature>
<gene>
    <name evidence="3" type="ORF">GOP47_0000443</name>
</gene>
<evidence type="ECO:0000256" key="1">
    <source>
        <dbReference type="SAM" id="SignalP"/>
    </source>
</evidence>
<dbReference type="InterPro" id="IPR016140">
    <property type="entry name" value="Bifunc_inhib/LTP/seed_store"/>
</dbReference>
<protein>
    <recommendedName>
        <fullName evidence="2">Bifunctional inhibitor/plant lipid transfer protein/seed storage helical domain-containing protein</fullName>
    </recommendedName>
</protein>
<proteinExistence type="predicted"/>
<keyword evidence="4" id="KW-1185">Reference proteome</keyword>
<name>A0A9D4VDW8_ADICA</name>
<dbReference type="PANTHER" id="PTHR33076">
    <property type="entry name" value="NON-SPECIFIC LIPID-TRANSFER PROTEIN 2-RELATED"/>
    <property type="match status" value="1"/>
</dbReference>
<accession>A0A9D4VDW8</accession>
<dbReference type="AlphaFoldDB" id="A0A9D4VDW8"/>
<comment type="caution">
    <text evidence="3">The sequence shown here is derived from an EMBL/GenBank/DDBJ whole genome shotgun (WGS) entry which is preliminary data.</text>
</comment>
<dbReference type="EMBL" id="JABFUD020000001">
    <property type="protein sequence ID" value="KAI5084274.1"/>
    <property type="molecule type" value="Genomic_DNA"/>
</dbReference>
<dbReference type="GO" id="GO:0006869">
    <property type="term" value="P:lipid transport"/>
    <property type="evidence" value="ECO:0007669"/>
    <property type="project" value="InterPro"/>
</dbReference>
<dbReference type="SUPFAM" id="SSF47699">
    <property type="entry name" value="Bifunctional inhibitor/lipid-transfer protein/seed storage 2S albumin"/>
    <property type="match status" value="1"/>
</dbReference>
<dbReference type="Proteomes" id="UP000886520">
    <property type="component" value="Chromosome 1"/>
</dbReference>
<dbReference type="OrthoDB" id="908396at2759"/>
<dbReference type="InterPro" id="IPR036312">
    <property type="entry name" value="Bifun_inhib/LTP/seed_sf"/>
</dbReference>
<reference evidence="3" key="1">
    <citation type="submission" date="2021-01" db="EMBL/GenBank/DDBJ databases">
        <title>Adiantum capillus-veneris genome.</title>
        <authorList>
            <person name="Fang Y."/>
            <person name="Liao Q."/>
        </authorList>
    </citation>
    <scope>NUCLEOTIDE SEQUENCE</scope>
    <source>
        <strain evidence="3">H3</strain>
        <tissue evidence="3">Leaf</tissue>
    </source>
</reference>
<dbReference type="GO" id="GO:0008289">
    <property type="term" value="F:lipid binding"/>
    <property type="evidence" value="ECO:0007669"/>
    <property type="project" value="InterPro"/>
</dbReference>
<feature type="signal peptide" evidence="1">
    <location>
        <begin position="1"/>
        <end position="23"/>
    </location>
</feature>
<evidence type="ECO:0000313" key="4">
    <source>
        <dbReference type="Proteomes" id="UP000886520"/>
    </source>
</evidence>
<sequence length="113" mass="12264">MGGSRAVVVAAVVMMMLLCVASADVCDNTRRQITACQSYGLGLVTRPSPQCCGQVTQLSRQTQGNTPLRRQICNCFQGYIKLLGAQRFNSLLSICQVKLGYTISANTKCSQIR</sequence>
<organism evidence="3 4">
    <name type="scientific">Adiantum capillus-veneris</name>
    <name type="common">Maidenhair fern</name>
    <dbReference type="NCBI Taxonomy" id="13818"/>
    <lineage>
        <taxon>Eukaryota</taxon>
        <taxon>Viridiplantae</taxon>
        <taxon>Streptophyta</taxon>
        <taxon>Embryophyta</taxon>
        <taxon>Tracheophyta</taxon>
        <taxon>Polypodiopsida</taxon>
        <taxon>Polypodiidae</taxon>
        <taxon>Polypodiales</taxon>
        <taxon>Pteridineae</taxon>
        <taxon>Pteridaceae</taxon>
        <taxon>Vittarioideae</taxon>
        <taxon>Adiantum</taxon>
    </lineage>
</organism>
<dbReference type="InterPro" id="IPR000528">
    <property type="entry name" value="Plant_nsLTP"/>
</dbReference>
<feature type="domain" description="Bifunctional inhibitor/plant lipid transfer protein/seed storage helical" evidence="2">
    <location>
        <begin position="26"/>
        <end position="109"/>
    </location>
</feature>
<evidence type="ECO:0000313" key="3">
    <source>
        <dbReference type="EMBL" id="KAI5084274.1"/>
    </source>
</evidence>
<evidence type="ECO:0000259" key="2">
    <source>
        <dbReference type="Pfam" id="PF00234"/>
    </source>
</evidence>
<keyword evidence="1" id="KW-0732">Signal</keyword>
<dbReference type="Pfam" id="PF00234">
    <property type="entry name" value="Tryp_alpha_amyl"/>
    <property type="match status" value="1"/>
</dbReference>
<dbReference type="Gene3D" id="1.10.110.10">
    <property type="entry name" value="Plant lipid-transfer and hydrophobic proteins"/>
    <property type="match status" value="1"/>
</dbReference>